<organism evidence="1 2">
    <name type="scientific">Ajellomyces capsulatus (strain H143)</name>
    <name type="common">Darling's disease fungus</name>
    <name type="synonym">Histoplasma capsulatum</name>
    <dbReference type="NCBI Taxonomy" id="544712"/>
    <lineage>
        <taxon>Eukaryota</taxon>
        <taxon>Fungi</taxon>
        <taxon>Dikarya</taxon>
        <taxon>Ascomycota</taxon>
        <taxon>Pezizomycotina</taxon>
        <taxon>Eurotiomycetes</taxon>
        <taxon>Eurotiomycetidae</taxon>
        <taxon>Onygenales</taxon>
        <taxon>Ajellomycetaceae</taxon>
        <taxon>Histoplasma</taxon>
    </lineage>
</organism>
<proteinExistence type="predicted"/>
<dbReference type="VEuPathDB" id="FungiDB:HCDG_02642"/>
<dbReference type="AlphaFoldDB" id="C6H8W1"/>
<reference evidence="2" key="1">
    <citation type="submission" date="2009-05" db="EMBL/GenBank/DDBJ databases">
        <title>The genome sequence of Ajellomyces capsulatus strain H143.</title>
        <authorList>
            <person name="Champion M."/>
            <person name="Cuomo C.A."/>
            <person name="Ma L.-J."/>
            <person name="Henn M.R."/>
            <person name="Sil A."/>
            <person name="Goldman B."/>
            <person name="Young S.K."/>
            <person name="Kodira C.D."/>
            <person name="Zeng Q."/>
            <person name="Koehrsen M."/>
            <person name="Alvarado L."/>
            <person name="Berlin A.M."/>
            <person name="Borenstein D."/>
            <person name="Chen Z."/>
            <person name="Engels R."/>
            <person name="Freedman E."/>
            <person name="Gellesch M."/>
            <person name="Goldberg J."/>
            <person name="Griggs A."/>
            <person name="Gujja S."/>
            <person name="Heiman D.I."/>
            <person name="Hepburn T.A."/>
            <person name="Howarth C."/>
            <person name="Jen D."/>
            <person name="Larson L."/>
            <person name="Lewis B."/>
            <person name="Mehta T."/>
            <person name="Park D."/>
            <person name="Pearson M."/>
            <person name="Roberts A."/>
            <person name="Saif S."/>
            <person name="Shea T.D."/>
            <person name="Shenoy N."/>
            <person name="Sisk P."/>
            <person name="Stolte C."/>
            <person name="Sykes S."/>
            <person name="Walk T."/>
            <person name="White J."/>
            <person name="Yandava C."/>
            <person name="Klein B."/>
            <person name="McEwen J.G."/>
            <person name="Puccia R."/>
            <person name="Goldman G.H."/>
            <person name="Felipe M.S."/>
            <person name="Nino-Vega G."/>
            <person name="San-Blas G."/>
            <person name="Taylor J.W."/>
            <person name="Mendoza L."/>
            <person name="Galagan J.E."/>
            <person name="Nusbaum C."/>
            <person name="Birren B.W."/>
        </authorList>
    </citation>
    <scope>NUCLEOTIDE SEQUENCE [LARGE SCALE GENOMIC DNA]</scope>
    <source>
        <strain evidence="2">H143</strain>
    </source>
</reference>
<evidence type="ECO:0000313" key="2">
    <source>
        <dbReference type="Proteomes" id="UP000002624"/>
    </source>
</evidence>
<dbReference type="HOGENOM" id="CLU_2276689_0_0_1"/>
<dbReference type="EMBL" id="GG692421">
    <property type="protein sequence ID" value="EER42744.1"/>
    <property type="molecule type" value="Genomic_DNA"/>
</dbReference>
<gene>
    <name evidence="1" type="ORF">HCDG_02642</name>
</gene>
<protein>
    <submittedName>
        <fullName evidence="1">Uncharacterized protein</fullName>
    </submittedName>
</protein>
<evidence type="ECO:0000313" key="1">
    <source>
        <dbReference type="EMBL" id="EER42744.1"/>
    </source>
</evidence>
<dbReference type="Proteomes" id="UP000002624">
    <property type="component" value="Unassembled WGS sequence"/>
</dbReference>
<name>C6H8W1_AJECH</name>
<accession>C6H8W1</accession>
<sequence>MHEILGPKGSSVARFCHIKCFFSSADDTANYFVGLIAGSKLSAWLMLSSKLSLLLFAQWGQLQQSEVCKVQPVELGCGHGETCVNHSGSALDKFLAVQHLLK</sequence>